<comment type="catalytic activity">
    <reaction evidence="5">
        <text>pseudouridine(1915) in 23S rRNA + S-adenosyl-L-methionine = N(3)-methylpseudouridine(1915) in 23S rRNA + S-adenosyl-L-homocysteine + H(+)</text>
        <dbReference type="Rhea" id="RHEA:42752"/>
        <dbReference type="Rhea" id="RHEA-COMP:10221"/>
        <dbReference type="Rhea" id="RHEA-COMP:10222"/>
        <dbReference type="ChEBI" id="CHEBI:15378"/>
        <dbReference type="ChEBI" id="CHEBI:57856"/>
        <dbReference type="ChEBI" id="CHEBI:59789"/>
        <dbReference type="ChEBI" id="CHEBI:65314"/>
        <dbReference type="ChEBI" id="CHEBI:74486"/>
        <dbReference type="EC" id="2.1.1.177"/>
    </reaction>
</comment>
<comment type="caution">
    <text evidence="6">The sequence shown here is derived from an EMBL/GenBank/DDBJ whole genome shotgun (WGS) entry which is preliminary data.</text>
</comment>
<evidence type="ECO:0000313" key="6">
    <source>
        <dbReference type="EMBL" id="MDL0088416.1"/>
    </source>
</evidence>
<keyword evidence="5" id="KW-0963">Cytoplasm</keyword>
<feature type="binding site" evidence="5">
    <location>
        <position position="100"/>
    </location>
    <ligand>
        <name>S-adenosyl-L-methionine</name>
        <dbReference type="ChEBI" id="CHEBI:59789"/>
    </ligand>
</feature>
<reference evidence="6" key="1">
    <citation type="submission" date="2022-08" db="EMBL/GenBank/DDBJ databases">
        <authorList>
            <person name="Wang H."/>
        </authorList>
    </citation>
    <scope>NUCLEOTIDE SEQUENCE</scope>
    <source>
        <strain evidence="6">PS10</strain>
    </source>
</reference>
<dbReference type="PANTHER" id="PTHR33603">
    <property type="entry name" value="METHYLTRANSFERASE"/>
    <property type="match status" value="1"/>
</dbReference>
<dbReference type="InterPro" id="IPR029026">
    <property type="entry name" value="tRNA_m1G_MTases_N"/>
</dbReference>
<dbReference type="PANTHER" id="PTHR33603:SF1">
    <property type="entry name" value="RIBOSOMAL RNA LARGE SUBUNIT METHYLTRANSFERASE H"/>
    <property type="match status" value="1"/>
</dbReference>
<name>A0ABT7HNB3_9BACT</name>
<dbReference type="InterPro" id="IPR029028">
    <property type="entry name" value="Alpha/beta_knot_MTases"/>
</dbReference>
<accession>A0ABT7HNB3</accession>
<gene>
    <name evidence="5" type="primary">rlmH</name>
    <name evidence="6" type="ORF">NYG85_03365</name>
</gene>
<keyword evidence="5" id="KW-0698">rRNA processing</keyword>
<evidence type="ECO:0000256" key="1">
    <source>
        <dbReference type="ARBA" id="ARBA00022603"/>
    </source>
</evidence>
<comment type="subunit">
    <text evidence="5">Homodimer.</text>
</comment>
<dbReference type="SUPFAM" id="SSF75217">
    <property type="entry name" value="alpha/beta knot"/>
    <property type="match status" value="1"/>
</dbReference>
<keyword evidence="2 5" id="KW-0808">Transferase</keyword>
<dbReference type="EC" id="2.1.1.177" evidence="5"/>
<comment type="function">
    <text evidence="5">Specifically methylates the pseudouridine at position 1915 (m3Psi1915) in 23S rRNA.</text>
</comment>
<dbReference type="HAMAP" id="MF_00658">
    <property type="entry name" value="23SrRNA_methyltr_H"/>
    <property type="match status" value="1"/>
</dbReference>
<evidence type="ECO:0000256" key="4">
    <source>
        <dbReference type="ARBA" id="ARBA00038303"/>
    </source>
</evidence>
<protein>
    <recommendedName>
        <fullName evidence="5">Ribosomal RNA large subunit methyltransferase H</fullName>
        <ecNumber evidence="5">2.1.1.177</ecNumber>
    </recommendedName>
    <alternativeName>
        <fullName evidence="5">23S rRNA (pseudouridine1915-N3)-methyltransferase</fullName>
    </alternativeName>
    <alternativeName>
        <fullName evidence="5">23S rRNA m3Psi1915 methyltransferase</fullName>
    </alternativeName>
    <alternativeName>
        <fullName evidence="5">rRNA (pseudouridine-N3-)-methyltransferase RlmH</fullName>
    </alternativeName>
</protein>
<dbReference type="EMBL" id="JANURM010000002">
    <property type="protein sequence ID" value="MDL0088416.1"/>
    <property type="molecule type" value="Genomic_DNA"/>
</dbReference>
<proteinExistence type="inferred from homology"/>
<reference evidence="6" key="2">
    <citation type="journal article" date="2023" name="Microorganisms">
        <title>Isolation and Genomic Characteristics of Cat-Borne Campylobacter felis sp. nov. and Sheep-Borne Campylobacter ovis sp. nov.</title>
        <authorList>
            <person name="Wang H."/>
            <person name="Li Y."/>
            <person name="Gu Y."/>
            <person name="Zhou G."/>
            <person name="Chen X."/>
            <person name="Zhang X."/>
            <person name="Shao Z."/>
            <person name="Zhang J."/>
            <person name="Zhang M."/>
        </authorList>
    </citation>
    <scope>NUCLEOTIDE SEQUENCE</scope>
    <source>
        <strain evidence="6">PS10</strain>
    </source>
</reference>
<evidence type="ECO:0000313" key="7">
    <source>
        <dbReference type="Proteomes" id="UP001173801"/>
    </source>
</evidence>
<dbReference type="Gene3D" id="3.40.1280.10">
    <property type="match status" value="1"/>
</dbReference>
<dbReference type="PIRSF" id="PIRSF004505">
    <property type="entry name" value="MT_bac"/>
    <property type="match status" value="1"/>
</dbReference>
<evidence type="ECO:0000256" key="2">
    <source>
        <dbReference type="ARBA" id="ARBA00022679"/>
    </source>
</evidence>
<organism evidence="6 7">
    <name type="scientific">Campylobacter gastrosuis</name>
    <dbReference type="NCBI Taxonomy" id="2974576"/>
    <lineage>
        <taxon>Bacteria</taxon>
        <taxon>Pseudomonadati</taxon>
        <taxon>Campylobacterota</taxon>
        <taxon>Epsilonproteobacteria</taxon>
        <taxon>Campylobacterales</taxon>
        <taxon>Campylobacteraceae</taxon>
        <taxon>Campylobacter</taxon>
    </lineage>
</organism>
<dbReference type="InterPro" id="IPR003742">
    <property type="entry name" value="RlmH-like"/>
</dbReference>
<dbReference type="Proteomes" id="UP001173801">
    <property type="component" value="Unassembled WGS sequence"/>
</dbReference>
<comment type="subcellular location">
    <subcellularLocation>
        <location evidence="5">Cytoplasm</location>
    </subcellularLocation>
</comment>
<keyword evidence="1 5" id="KW-0489">Methyltransferase</keyword>
<dbReference type="CDD" id="cd18081">
    <property type="entry name" value="RlmH-like"/>
    <property type="match status" value="1"/>
</dbReference>
<feature type="binding site" evidence="5">
    <location>
        <position position="73"/>
    </location>
    <ligand>
        <name>S-adenosyl-L-methionine</name>
        <dbReference type="ChEBI" id="CHEBI:59789"/>
    </ligand>
</feature>
<dbReference type="Pfam" id="PF02590">
    <property type="entry name" value="SPOUT_MTase"/>
    <property type="match status" value="1"/>
</dbReference>
<evidence type="ECO:0000256" key="3">
    <source>
        <dbReference type="ARBA" id="ARBA00022691"/>
    </source>
</evidence>
<dbReference type="RefSeq" id="WP_284937064.1">
    <property type="nucleotide sequence ID" value="NZ_JANURM010000002.1"/>
</dbReference>
<evidence type="ECO:0000256" key="5">
    <source>
        <dbReference type="HAMAP-Rule" id="MF_00658"/>
    </source>
</evidence>
<sequence>MDISVFSIQKSKSDAFDDEIKNYLKMSSKYAKIGDYVIFNDKIAKAQAKGRDEAYRAYDESFLPKMSGFCVALDERGRDLDSFEFAKIFANNSQISFFIGGAYGLSENFKQRADLMVKLSSLTMAHKVAKLVLFEQIFRGLCINANHPYHK</sequence>
<comment type="similarity">
    <text evidence="4 5">Belongs to the RNA methyltransferase RlmH family.</text>
</comment>
<keyword evidence="7" id="KW-1185">Reference proteome</keyword>
<keyword evidence="3 5" id="KW-0949">S-adenosyl-L-methionine</keyword>
<feature type="binding site" evidence="5">
    <location>
        <begin position="119"/>
        <end position="124"/>
    </location>
    <ligand>
        <name>S-adenosyl-L-methionine</name>
        <dbReference type="ChEBI" id="CHEBI:59789"/>
    </ligand>
</feature>